<dbReference type="EMBL" id="JACHJF010000020">
    <property type="protein sequence ID" value="MBB5121717.1"/>
    <property type="molecule type" value="Genomic_DNA"/>
</dbReference>
<name>A0A7W8BE49_STREU</name>
<evidence type="ECO:0000256" key="1">
    <source>
        <dbReference type="SAM" id="MobiDB-lite"/>
    </source>
</evidence>
<protein>
    <submittedName>
        <fullName evidence="2">Uncharacterized protein</fullName>
    </submittedName>
</protein>
<feature type="region of interest" description="Disordered" evidence="1">
    <location>
        <begin position="27"/>
        <end position="70"/>
    </location>
</feature>
<comment type="caution">
    <text evidence="2">The sequence shown here is derived from an EMBL/GenBank/DDBJ whole genome shotgun (WGS) entry which is preliminary data.</text>
</comment>
<evidence type="ECO:0000313" key="3">
    <source>
        <dbReference type="Proteomes" id="UP000528608"/>
    </source>
</evidence>
<evidence type="ECO:0000313" key="2">
    <source>
        <dbReference type="EMBL" id="MBB5121717.1"/>
    </source>
</evidence>
<dbReference type="Proteomes" id="UP000528608">
    <property type="component" value="Unassembled WGS sequence"/>
</dbReference>
<feature type="compositionally biased region" description="Low complexity" evidence="1">
    <location>
        <begin position="46"/>
        <end position="56"/>
    </location>
</feature>
<reference evidence="2 3" key="1">
    <citation type="submission" date="2020-08" db="EMBL/GenBank/DDBJ databases">
        <title>Genomic Encyclopedia of Type Strains, Phase III (KMG-III): the genomes of soil and plant-associated and newly described type strains.</title>
        <authorList>
            <person name="Whitman W."/>
        </authorList>
    </citation>
    <scope>NUCLEOTIDE SEQUENCE [LARGE SCALE GENOMIC DNA]</scope>
    <source>
        <strain evidence="2 3">CECT 3259</strain>
    </source>
</reference>
<organism evidence="2 3">
    <name type="scientific">Streptomyces eurocidicus</name>
    <name type="common">Streptoverticillium eurocidicus</name>
    <dbReference type="NCBI Taxonomy" id="66423"/>
    <lineage>
        <taxon>Bacteria</taxon>
        <taxon>Bacillati</taxon>
        <taxon>Actinomycetota</taxon>
        <taxon>Actinomycetes</taxon>
        <taxon>Kitasatosporales</taxon>
        <taxon>Streptomycetaceae</taxon>
        <taxon>Streptomyces</taxon>
    </lineage>
</organism>
<accession>A0A7W8BE49</accession>
<gene>
    <name evidence="2" type="ORF">FHS36_005186</name>
</gene>
<dbReference type="AlphaFoldDB" id="A0A7W8BE49"/>
<proteinExistence type="predicted"/>
<sequence length="117" mass="11764">MNPAGGSWLNRIEVRFTVLRCFTPGGTGHAEHETAMPTTGVYVPSPAGRTLPAAPGAPGGSHSGRVITPLGPAWGRGGIAGSGVGTAGAVPSGQEVFCNSQAFGVKEELTKTTQPPL</sequence>